<dbReference type="Pfam" id="PF16135">
    <property type="entry name" value="TDBD"/>
    <property type="match status" value="1"/>
</dbReference>
<evidence type="ECO:0000313" key="9">
    <source>
        <dbReference type="EMBL" id="KAK1356714.1"/>
    </source>
</evidence>
<keyword evidence="5" id="KW-0539">Nucleus</keyword>
<dbReference type="GO" id="GO:0003714">
    <property type="term" value="F:transcription corepressor activity"/>
    <property type="evidence" value="ECO:0007669"/>
    <property type="project" value="InterPro"/>
</dbReference>
<dbReference type="AlphaFoldDB" id="A0AAD8GYU6"/>
<dbReference type="GO" id="GO:0008270">
    <property type="term" value="F:zinc ion binding"/>
    <property type="evidence" value="ECO:0007669"/>
    <property type="project" value="UniProtKB-KW"/>
</dbReference>
<dbReference type="PROSITE" id="PS51186">
    <property type="entry name" value="GNAT"/>
    <property type="match status" value="1"/>
</dbReference>
<proteinExistence type="predicted"/>
<dbReference type="GO" id="GO:0005634">
    <property type="term" value="C:nucleus"/>
    <property type="evidence" value="ECO:0007669"/>
    <property type="project" value="UniProtKB-SubCell"/>
</dbReference>
<evidence type="ECO:0000256" key="1">
    <source>
        <dbReference type="ARBA" id="ARBA00004123"/>
    </source>
</evidence>
<evidence type="ECO:0000256" key="2">
    <source>
        <dbReference type="ARBA" id="ARBA00022723"/>
    </source>
</evidence>
<accession>A0AAD8GYU6</accession>
<dbReference type="InterPro" id="IPR042163">
    <property type="entry name" value="PHF12"/>
</dbReference>
<dbReference type="InterPro" id="IPR054292">
    <property type="entry name" value="DUF7028"/>
</dbReference>
<reference evidence="9" key="1">
    <citation type="submission" date="2023-02" db="EMBL/GenBank/DDBJ databases">
        <title>Genome of toxic invasive species Heracleum sosnowskyi carries increased number of genes despite the absence of recent whole-genome duplications.</title>
        <authorList>
            <person name="Schelkunov M."/>
            <person name="Shtratnikova V."/>
            <person name="Makarenko M."/>
            <person name="Klepikova A."/>
            <person name="Omelchenko D."/>
            <person name="Novikova G."/>
            <person name="Obukhova E."/>
            <person name="Bogdanov V."/>
            <person name="Penin A."/>
            <person name="Logacheva M."/>
        </authorList>
    </citation>
    <scope>NUCLEOTIDE SEQUENCE</scope>
    <source>
        <strain evidence="9">Hsosn_3</strain>
        <tissue evidence="9">Leaf</tissue>
    </source>
</reference>
<dbReference type="CDD" id="cd04301">
    <property type="entry name" value="NAT_SF"/>
    <property type="match status" value="1"/>
</dbReference>
<dbReference type="GO" id="GO:0016747">
    <property type="term" value="F:acyltransferase activity, transferring groups other than amino-acyl groups"/>
    <property type="evidence" value="ECO:0007669"/>
    <property type="project" value="InterPro"/>
</dbReference>
<dbReference type="InterPro" id="IPR019787">
    <property type="entry name" value="Znf_PHD-finger"/>
</dbReference>
<dbReference type="InterPro" id="IPR001965">
    <property type="entry name" value="Znf_PHD"/>
</dbReference>
<comment type="subcellular location">
    <subcellularLocation>
        <location evidence="1">Nucleus</location>
    </subcellularLocation>
</comment>
<dbReference type="PROSITE" id="PS50016">
    <property type="entry name" value="ZF_PHD_2"/>
    <property type="match status" value="1"/>
</dbReference>
<organism evidence="9 10">
    <name type="scientific">Heracleum sosnowskyi</name>
    <dbReference type="NCBI Taxonomy" id="360622"/>
    <lineage>
        <taxon>Eukaryota</taxon>
        <taxon>Viridiplantae</taxon>
        <taxon>Streptophyta</taxon>
        <taxon>Embryophyta</taxon>
        <taxon>Tracheophyta</taxon>
        <taxon>Spermatophyta</taxon>
        <taxon>Magnoliopsida</taxon>
        <taxon>eudicotyledons</taxon>
        <taxon>Gunneridae</taxon>
        <taxon>Pentapetalae</taxon>
        <taxon>asterids</taxon>
        <taxon>campanulids</taxon>
        <taxon>Apiales</taxon>
        <taxon>Apiaceae</taxon>
        <taxon>Apioideae</taxon>
        <taxon>apioid superclade</taxon>
        <taxon>Tordylieae</taxon>
        <taxon>Tordyliinae</taxon>
        <taxon>Heracleum</taxon>
    </lineage>
</organism>
<dbReference type="InterPro" id="IPR000182">
    <property type="entry name" value="GNAT_dom"/>
</dbReference>
<gene>
    <name evidence="9" type="ORF">POM88_049970</name>
</gene>
<dbReference type="EMBL" id="JAUIZM010000011">
    <property type="protein sequence ID" value="KAK1356714.1"/>
    <property type="molecule type" value="Genomic_DNA"/>
</dbReference>
<dbReference type="PANTHER" id="PTHR46309:SF12">
    <property type="entry name" value="GB|AAC80581.1"/>
    <property type="match status" value="1"/>
</dbReference>
<dbReference type="Gene3D" id="3.30.40.10">
    <property type="entry name" value="Zinc/RING finger domain, C3HC4 (zinc finger)"/>
    <property type="match status" value="2"/>
</dbReference>
<evidence type="ECO:0000256" key="6">
    <source>
        <dbReference type="PROSITE-ProRule" id="PRU00146"/>
    </source>
</evidence>
<comment type="caution">
    <text evidence="9">The sequence shown here is derived from an EMBL/GenBank/DDBJ whole genome shotgun (WGS) entry which is preliminary data.</text>
</comment>
<dbReference type="InterPro" id="IPR032308">
    <property type="entry name" value="TDBD"/>
</dbReference>
<evidence type="ECO:0000256" key="4">
    <source>
        <dbReference type="ARBA" id="ARBA00022833"/>
    </source>
</evidence>
<dbReference type="Gene3D" id="3.40.630.30">
    <property type="match status" value="1"/>
</dbReference>
<feature type="domain" description="N-acetyltransferase" evidence="8">
    <location>
        <begin position="490"/>
        <end position="629"/>
    </location>
</feature>
<dbReference type="InterPro" id="IPR011011">
    <property type="entry name" value="Znf_FYVE_PHD"/>
</dbReference>
<dbReference type="InterPro" id="IPR016181">
    <property type="entry name" value="Acyl_CoA_acyltransferase"/>
</dbReference>
<dbReference type="InterPro" id="IPR013083">
    <property type="entry name" value="Znf_RING/FYVE/PHD"/>
</dbReference>
<evidence type="ECO:0000259" key="7">
    <source>
        <dbReference type="PROSITE" id="PS50016"/>
    </source>
</evidence>
<dbReference type="SMART" id="SM00249">
    <property type="entry name" value="PHD"/>
    <property type="match status" value="2"/>
</dbReference>
<dbReference type="PANTHER" id="PTHR46309">
    <property type="entry name" value="PHD FINGER PROTEIN 12"/>
    <property type="match status" value="1"/>
</dbReference>
<evidence type="ECO:0000256" key="3">
    <source>
        <dbReference type="ARBA" id="ARBA00022771"/>
    </source>
</evidence>
<dbReference type="Proteomes" id="UP001237642">
    <property type="component" value="Unassembled WGS sequence"/>
</dbReference>
<keyword evidence="10" id="KW-1185">Reference proteome</keyword>
<dbReference type="Pfam" id="PF23209">
    <property type="entry name" value="IDM1_C"/>
    <property type="match status" value="1"/>
</dbReference>
<keyword evidence="2" id="KW-0479">Metal-binding</keyword>
<keyword evidence="3 6" id="KW-0863">Zinc-finger</keyword>
<dbReference type="SUPFAM" id="SSF57903">
    <property type="entry name" value="FYVE/PHD zinc finger"/>
    <property type="match status" value="1"/>
</dbReference>
<feature type="domain" description="PHD-type" evidence="7">
    <location>
        <begin position="349"/>
        <end position="395"/>
    </location>
</feature>
<sequence>MEQSFKKHVVEAIINPQAVLDCYYYNSDESGKSRGIKDIQMKAKQHLSAMGWRFYYIMKKDGKRELRYSPPNCKKKYISLRMACKGYLDSESQFGLMSNNDLDSQVGKIGYDGLGLQSRITEVLGGTNVEVMESKKRRLSFGDVYGERMMICMKGNRDVVEEDDVFVQSSTLKEEQDFKDYYNDLFGDEDDENLNVGIGLGEKSFNDMHLSGEKHQFSKKVKKRKTGVGKGGSGGKLAVLIKSKLILPLTKVYYRNRRDGRVMGEGRVTMEGIDCSCCKGVFTLSKFEAHVGSTYHRPAANIFVEDGRSLVQVEQQMTGVDKQVKGIKKRAKGINDVSIIGTDGKNRHDDFCLVCRETGELILCNQCTSAFHQQCLCLSEVLTGKSWYCASCSCKICSQICPKDGSEPTISCDQCEQQYHVKCLGECCVAEQERNKWFCSEKCKVISSSLGRLLGKTFAVGENNLSWTILRNQNNVIDVKTTRKLNLALAVMHECFESSKEPCNGRDVAEDVIFSRQSDMKRLDYRGFYTMILEKKAKVVIVATVRIFGDNVAEVPFIATRFAYRRQGLCKTLMDVLEEKLINLGIEKLVLPAIPSVVDTWTGPSFGFSKMTPYERSKLINYTLLNFPDTVTCQKQLAGSR</sequence>
<dbReference type="SUPFAM" id="SSF55729">
    <property type="entry name" value="Acyl-CoA N-acyltransferases (Nat)"/>
    <property type="match status" value="1"/>
</dbReference>
<dbReference type="GO" id="GO:0006357">
    <property type="term" value="P:regulation of transcription by RNA polymerase II"/>
    <property type="evidence" value="ECO:0007669"/>
    <property type="project" value="TreeGrafter"/>
</dbReference>
<evidence type="ECO:0000256" key="5">
    <source>
        <dbReference type="ARBA" id="ARBA00023242"/>
    </source>
</evidence>
<protein>
    <submittedName>
        <fullName evidence="9">Zinc finger, RING/FYVE/PHD-type, Acyl-CoA N-acyltransferase, Jas TPL-binding domain protein</fullName>
    </submittedName>
</protein>
<dbReference type="InterPro" id="IPR056511">
    <property type="entry name" value="IDM1_C"/>
</dbReference>
<dbReference type="Pfam" id="PF22970">
    <property type="entry name" value="DUF7028"/>
    <property type="match status" value="1"/>
</dbReference>
<keyword evidence="4" id="KW-0862">Zinc</keyword>
<name>A0AAD8GYU6_9APIA</name>
<reference evidence="9" key="2">
    <citation type="submission" date="2023-05" db="EMBL/GenBank/DDBJ databases">
        <authorList>
            <person name="Schelkunov M.I."/>
        </authorList>
    </citation>
    <scope>NUCLEOTIDE SEQUENCE</scope>
    <source>
        <strain evidence="9">Hsosn_3</strain>
        <tissue evidence="9">Leaf</tissue>
    </source>
</reference>
<evidence type="ECO:0000259" key="8">
    <source>
        <dbReference type="PROSITE" id="PS51186"/>
    </source>
</evidence>
<evidence type="ECO:0000313" key="10">
    <source>
        <dbReference type="Proteomes" id="UP001237642"/>
    </source>
</evidence>